<reference evidence="1 2" key="1">
    <citation type="journal article" date="2016" name="Front. Microbiol.">
        <title>Single-Cell (Meta-)Genomics of a Dimorphic Candidatus Thiomargarita nelsonii Reveals Genomic Plasticity.</title>
        <authorList>
            <person name="Flood B.E."/>
            <person name="Fliss P."/>
            <person name="Jones D.S."/>
            <person name="Dick G.J."/>
            <person name="Jain S."/>
            <person name="Kaster A.K."/>
            <person name="Winkel M."/>
            <person name="Mussmann M."/>
            <person name="Bailey J."/>
        </authorList>
    </citation>
    <scope>NUCLEOTIDE SEQUENCE [LARGE SCALE GENOMIC DNA]</scope>
    <source>
        <strain evidence="1">Hydrate Ridge</strain>
    </source>
</reference>
<dbReference type="EMBL" id="JSZA02000418">
    <property type="protein sequence ID" value="TGN99675.1"/>
    <property type="molecule type" value="Genomic_DNA"/>
</dbReference>
<proteinExistence type="predicted"/>
<evidence type="ECO:0000313" key="2">
    <source>
        <dbReference type="Proteomes" id="UP000030428"/>
    </source>
</evidence>
<dbReference type="Proteomes" id="UP000030428">
    <property type="component" value="Unassembled WGS sequence"/>
</dbReference>
<dbReference type="AlphaFoldDB" id="A0A4E0QPX9"/>
<gene>
    <name evidence="1" type="ORF">PN36_35140</name>
</gene>
<sequence>MGQIKTQKRNKLTSTKVSFSTQHEHPIFCLKYLDRKYYSLSICTKEEKAAFADTLDRLSQLTWAEISKSSRHGLGYEKIARNNIRATIPKHVEDDVIFIAFRFYGKAPMVGYRNDAIFHILWIDRDFTLYQHS</sequence>
<comment type="caution">
    <text evidence="1">The sequence shown here is derived from an EMBL/GenBank/DDBJ whole genome shotgun (WGS) entry which is preliminary data.</text>
</comment>
<protein>
    <submittedName>
        <fullName evidence="1">Uncharacterized protein</fullName>
    </submittedName>
</protein>
<organism evidence="1 2">
    <name type="scientific">Candidatus Thiomargarita nelsonii</name>
    <dbReference type="NCBI Taxonomy" id="1003181"/>
    <lineage>
        <taxon>Bacteria</taxon>
        <taxon>Pseudomonadati</taxon>
        <taxon>Pseudomonadota</taxon>
        <taxon>Gammaproteobacteria</taxon>
        <taxon>Thiotrichales</taxon>
        <taxon>Thiotrichaceae</taxon>
        <taxon>Thiomargarita</taxon>
    </lineage>
</organism>
<name>A0A4E0QPX9_9GAMM</name>
<accession>A0A4E0QPX9</accession>
<keyword evidence="2" id="KW-1185">Reference proteome</keyword>
<evidence type="ECO:0000313" key="1">
    <source>
        <dbReference type="EMBL" id="TGN99675.1"/>
    </source>
</evidence>